<dbReference type="EMBL" id="JAIZAY010001401">
    <property type="protein sequence ID" value="KAJ8017598.1"/>
    <property type="molecule type" value="Genomic_DNA"/>
</dbReference>
<proteinExistence type="predicted"/>
<dbReference type="AlphaFoldDB" id="A0A9Q1B9Z2"/>
<name>A0A9Q1B9Z2_HOLLE</name>
<dbReference type="Proteomes" id="UP001152320">
    <property type="component" value="Unassembled WGS sequence"/>
</dbReference>
<evidence type="ECO:0000313" key="2">
    <source>
        <dbReference type="Proteomes" id="UP001152320"/>
    </source>
</evidence>
<organism evidence="1 2">
    <name type="scientific">Holothuria leucospilota</name>
    <name type="common">Black long sea cucumber</name>
    <name type="synonym">Mertensiothuria leucospilota</name>
    <dbReference type="NCBI Taxonomy" id="206669"/>
    <lineage>
        <taxon>Eukaryota</taxon>
        <taxon>Metazoa</taxon>
        <taxon>Echinodermata</taxon>
        <taxon>Eleutherozoa</taxon>
        <taxon>Echinozoa</taxon>
        <taxon>Holothuroidea</taxon>
        <taxon>Aspidochirotacea</taxon>
        <taxon>Aspidochirotida</taxon>
        <taxon>Holothuriidae</taxon>
        <taxon>Holothuria</taxon>
    </lineage>
</organism>
<protein>
    <submittedName>
        <fullName evidence="1">Uncharacterized protein</fullName>
    </submittedName>
</protein>
<gene>
    <name evidence="1" type="ORF">HOLleu_44890</name>
</gene>
<dbReference type="PANTHER" id="PTHR46601">
    <property type="entry name" value="ULP_PROTEASE DOMAIN-CONTAINING PROTEIN"/>
    <property type="match status" value="1"/>
</dbReference>
<evidence type="ECO:0000313" key="1">
    <source>
        <dbReference type="EMBL" id="KAJ8017598.1"/>
    </source>
</evidence>
<dbReference type="PANTHER" id="PTHR46601:SF1">
    <property type="entry name" value="ADF-H DOMAIN-CONTAINING PROTEIN"/>
    <property type="match status" value="1"/>
</dbReference>
<accession>A0A9Q1B9Z2</accession>
<reference evidence="1" key="1">
    <citation type="submission" date="2021-10" db="EMBL/GenBank/DDBJ databases">
        <title>Tropical sea cucumber genome reveals ecological adaptation and Cuvierian tubules defense mechanism.</title>
        <authorList>
            <person name="Chen T."/>
        </authorList>
    </citation>
    <scope>NUCLEOTIDE SEQUENCE</scope>
    <source>
        <strain evidence="1">Nanhai2018</strain>
        <tissue evidence="1">Muscle</tissue>
    </source>
</reference>
<comment type="caution">
    <text evidence="1">The sequence shown here is derived from an EMBL/GenBank/DDBJ whole genome shotgun (WGS) entry which is preliminary data.</text>
</comment>
<sequence>MTVCKKEADTLKKDCIDRTCDNFGVSKLKEHLTTHLSDQVETQIQWKSWEMVDKENGKRMALEVKSGRLGEMIDVLATKLEPFSKHFANSK</sequence>
<keyword evidence="2" id="KW-1185">Reference proteome</keyword>